<comment type="caution">
    <text evidence="2">The sequence shown here is derived from an EMBL/GenBank/DDBJ whole genome shotgun (WGS) entry which is preliminary data.</text>
</comment>
<evidence type="ECO:0000313" key="3">
    <source>
        <dbReference type="Proteomes" id="UP000838756"/>
    </source>
</evidence>
<gene>
    <name evidence="2" type="primary">jg14165</name>
    <name evidence="2" type="ORF">PAEG_LOCUS5634</name>
</gene>
<proteinExistence type="predicted"/>
<accession>A0A8S4QS60</accession>
<sequence length="87" mass="9262">MVIALPPAPSADRDGGGHTGGDTCRTATLASSSRVWQPNTNFWSLTFLSLSTRSPDVFAPTAVRILQMTSSLVSCASTDDMTREWTG</sequence>
<evidence type="ECO:0000313" key="2">
    <source>
        <dbReference type="EMBL" id="CAH2217752.1"/>
    </source>
</evidence>
<name>A0A8S4QS60_9NEOP</name>
<reference evidence="2" key="1">
    <citation type="submission" date="2022-03" db="EMBL/GenBank/DDBJ databases">
        <authorList>
            <person name="Lindestad O."/>
        </authorList>
    </citation>
    <scope>NUCLEOTIDE SEQUENCE</scope>
</reference>
<organism evidence="2 3">
    <name type="scientific">Pararge aegeria aegeria</name>
    <dbReference type="NCBI Taxonomy" id="348720"/>
    <lineage>
        <taxon>Eukaryota</taxon>
        <taxon>Metazoa</taxon>
        <taxon>Ecdysozoa</taxon>
        <taxon>Arthropoda</taxon>
        <taxon>Hexapoda</taxon>
        <taxon>Insecta</taxon>
        <taxon>Pterygota</taxon>
        <taxon>Neoptera</taxon>
        <taxon>Endopterygota</taxon>
        <taxon>Lepidoptera</taxon>
        <taxon>Glossata</taxon>
        <taxon>Ditrysia</taxon>
        <taxon>Papilionoidea</taxon>
        <taxon>Nymphalidae</taxon>
        <taxon>Satyrinae</taxon>
        <taxon>Satyrini</taxon>
        <taxon>Parargina</taxon>
        <taxon>Pararge</taxon>
    </lineage>
</organism>
<evidence type="ECO:0000256" key="1">
    <source>
        <dbReference type="SAM" id="MobiDB-lite"/>
    </source>
</evidence>
<dbReference type="Proteomes" id="UP000838756">
    <property type="component" value="Unassembled WGS sequence"/>
</dbReference>
<feature type="region of interest" description="Disordered" evidence="1">
    <location>
        <begin position="1"/>
        <end position="24"/>
    </location>
</feature>
<dbReference type="EMBL" id="CAKXAJ010018483">
    <property type="protein sequence ID" value="CAH2217752.1"/>
    <property type="molecule type" value="Genomic_DNA"/>
</dbReference>
<protein>
    <submittedName>
        <fullName evidence="2">Jg14165 protein</fullName>
    </submittedName>
</protein>
<dbReference type="AlphaFoldDB" id="A0A8S4QS60"/>
<keyword evidence="3" id="KW-1185">Reference proteome</keyword>